<dbReference type="Proteomes" id="UP000241566">
    <property type="component" value="Unassembled WGS sequence"/>
</dbReference>
<dbReference type="RefSeq" id="WP_045066196.1">
    <property type="nucleotide sequence ID" value="NZ_CP131599.1"/>
</dbReference>
<keyword evidence="4" id="KW-1185">Reference proteome</keyword>
<name>A0ABX5GFG9_PHOLE</name>
<dbReference type="EMBL" id="PYOI01000014">
    <property type="protein sequence ID" value="PSV81930.1"/>
    <property type="molecule type" value="Genomic_DNA"/>
</dbReference>
<feature type="signal peptide" evidence="2">
    <location>
        <begin position="1"/>
        <end position="23"/>
    </location>
</feature>
<gene>
    <name evidence="3" type="ORF">CTM94_10810</name>
</gene>
<protein>
    <submittedName>
        <fullName evidence="3">DUF2799 domain-containing protein</fullName>
    </submittedName>
</protein>
<dbReference type="PROSITE" id="PS51257">
    <property type="entry name" value="PROKAR_LIPOPROTEIN"/>
    <property type="match status" value="1"/>
</dbReference>
<evidence type="ECO:0000313" key="3">
    <source>
        <dbReference type="EMBL" id="PSV81930.1"/>
    </source>
</evidence>
<keyword evidence="1" id="KW-0175">Coiled coil</keyword>
<feature type="chain" id="PRO_5045658512" evidence="2">
    <location>
        <begin position="24"/>
        <end position="204"/>
    </location>
</feature>
<comment type="caution">
    <text evidence="3">The sequence shown here is derived from an EMBL/GenBank/DDBJ whole genome shotgun (WGS) entry which is preliminary data.</text>
</comment>
<feature type="coiled-coil region" evidence="1">
    <location>
        <begin position="117"/>
        <end position="151"/>
    </location>
</feature>
<dbReference type="InterPro" id="IPR021242">
    <property type="entry name" value="DUF2799"/>
</dbReference>
<organism evidence="3 4">
    <name type="scientific">Photobacterium leiognathi</name>
    <dbReference type="NCBI Taxonomy" id="553611"/>
    <lineage>
        <taxon>Bacteria</taxon>
        <taxon>Pseudomonadati</taxon>
        <taxon>Pseudomonadota</taxon>
        <taxon>Gammaproteobacteria</taxon>
        <taxon>Vibrionales</taxon>
        <taxon>Vibrionaceae</taxon>
        <taxon>Photobacterium</taxon>
    </lineage>
</organism>
<reference evidence="3 4" key="1">
    <citation type="submission" date="2018-01" db="EMBL/GenBank/DDBJ databases">
        <title>Whole genome sequencing of Histamine producing bacteria.</title>
        <authorList>
            <person name="Butler K."/>
        </authorList>
    </citation>
    <scope>NUCLEOTIDE SEQUENCE [LARGE SCALE GENOMIC DNA]</scope>
    <source>
        <strain evidence="3 4">ATCC 25521</strain>
    </source>
</reference>
<evidence type="ECO:0000256" key="1">
    <source>
        <dbReference type="SAM" id="Coils"/>
    </source>
</evidence>
<accession>A0ABX5GFG9</accession>
<proteinExistence type="predicted"/>
<sequence>MTIKTLTATLLLCSTLTACSVMNQQECETANWNALGYVDGSQGAASSQFTERSSACSEYNVHADFTQYQAGYQKGLISYCTKSKGFYVGSRGKEYQGVCPAKTASAFLTGYHHGQELYQLKQELNQAEQELRSEKYEVEHQKDRLKDLKNSLIYDNLSSRERREKLDEIEELNNRPNDVHRKLQEVNRLKKQLTKLQDKLNKLY</sequence>
<evidence type="ECO:0000313" key="4">
    <source>
        <dbReference type="Proteomes" id="UP000241566"/>
    </source>
</evidence>
<evidence type="ECO:0000256" key="2">
    <source>
        <dbReference type="SAM" id="SignalP"/>
    </source>
</evidence>
<dbReference type="Pfam" id="PF10973">
    <property type="entry name" value="DUF2799"/>
    <property type="match status" value="1"/>
</dbReference>
<keyword evidence="2" id="KW-0732">Signal</keyword>